<dbReference type="EMBL" id="CP055898">
    <property type="protein sequence ID" value="QKX55312.1"/>
    <property type="molecule type" value="Genomic_DNA"/>
</dbReference>
<dbReference type="OrthoDB" id="4187489at2759"/>
<evidence type="ECO:0000256" key="1">
    <source>
        <dbReference type="SAM" id="Coils"/>
    </source>
</evidence>
<feature type="compositionally biased region" description="Basic and acidic residues" evidence="2">
    <location>
        <begin position="521"/>
        <end position="531"/>
    </location>
</feature>
<feature type="region of interest" description="Disordered" evidence="2">
    <location>
        <begin position="328"/>
        <end position="532"/>
    </location>
</feature>
<dbReference type="KEGG" id="trg:TRUGW13939_02404"/>
<evidence type="ECO:0000256" key="2">
    <source>
        <dbReference type="SAM" id="MobiDB-lite"/>
    </source>
</evidence>
<name>A0A7H8QN85_TALRU</name>
<sequence length="549" mass="61028">MDLSHLERPSILCQCACCSSSLAACENEWAKLSDTYSTLTGWISIDMDRIKISSEKKQIPQSSNLDFVRGRVIQEIVCRLCHQKLGALVHLEPDAKVFWKLSNVSFREIISMKETQPMFREGSLPWLLFPDQQVVSQTDSAENTPGSTNIPEAALNKAIQNQGLSLHRISSSVDELQDTMADLKQSFRALRLELNTTSSYRGQVGQCDEAMDMLKIVLKELQSKADEIEKLKLHNDALKVKMRYLEDRQQNAPPLTPRLLDGLIPAVQSPGFLNEHEGHQSPKFITTGRVADSFEGDNESIDHATGFEQAHPVRIPLKPAAETLPMHIRQSQDDRHSQGTTRARRDSGEPATKRQRLNIVSEESGSPATVQPVRERQRGRPRKPQASMPHVQQTPNLPATTPMVDGQEAALDTSLEDSSVLPVEDATSSEGPKPRGRRRTISKTTSTSQAKSRVTRRRSKTQDTDSPKPPESQDKTIETNDSLKTPAEVAVSVAELTPESEIESHLSAGRKEGGEGGNRSYSKERRNRVSDRYTLAKAAMEREEAMADG</sequence>
<proteinExistence type="predicted"/>
<gene>
    <name evidence="3" type="ORF">TRUGW13939_02404</name>
</gene>
<feature type="compositionally biased region" description="Basic and acidic residues" evidence="2">
    <location>
        <begin position="460"/>
        <end position="478"/>
    </location>
</feature>
<reference evidence="4" key="1">
    <citation type="submission" date="2020-06" db="EMBL/GenBank/DDBJ databases">
        <title>A chromosome-scale genome assembly of Talaromyces rugulosus W13939.</title>
        <authorList>
            <person name="Wang B."/>
            <person name="Guo L."/>
            <person name="Ye K."/>
            <person name="Wang L."/>
        </authorList>
    </citation>
    <scope>NUCLEOTIDE SEQUENCE [LARGE SCALE GENOMIC DNA]</scope>
    <source>
        <strain evidence="4">W13939</strain>
    </source>
</reference>
<feature type="compositionally biased region" description="Polar residues" evidence="2">
    <location>
        <begin position="390"/>
        <end position="399"/>
    </location>
</feature>
<accession>A0A7H8QN85</accession>
<protein>
    <recommendedName>
        <fullName evidence="5">Mis18 domain-containing protein</fullName>
    </recommendedName>
</protein>
<feature type="coiled-coil region" evidence="1">
    <location>
        <begin position="166"/>
        <end position="248"/>
    </location>
</feature>
<keyword evidence="1" id="KW-0175">Coiled coil</keyword>
<organism evidence="3 4">
    <name type="scientific">Talaromyces rugulosus</name>
    <name type="common">Penicillium rugulosum</name>
    <dbReference type="NCBI Taxonomy" id="121627"/>
    <lineage>
        <taxon>Eukaryota</taxon>
        <taxon>Fungi</taxon>
        <taxon>Dikarya</taxon>
        <taxon>Ascomycota</taxon>
        <taxon>Pezizomycotina</taxon>
        <taxon>Eurotiomycetes</taxon>
        <taxon>Eurotiomycetidae</taxon>
        <taxon>Eurotiales</taxon>
        <taxon>Trichocomaceae</taxon>
        <taxon>Talaromyces</taxon>
        <taxon>Talaromyces sect. Islandici</taxon>
    </lineage>
</organism>
<dbReference type="RefSeq" id="XP_035341491.1">
    <property type="nucleotide sequence ID" value="XM_035485598.1"/>
</dbReference>
<keyword evidence="4" id="KW-1185">Reference proteome</keyword>
<evidence type="ECO:0000313" key="4">
    <source>
        <dbReference type="Proteomes" id="UP000509510"/>
    </source>
</evidence>
<dbReference type="Proteomes" id="UP000509510">
    <property type="component" value="Chromosome I"/>
</dbReference>
<evidence type="ECO:0008006" key="5">
    <source>
        <dbReference type="Google" id="ProtNLM"/>
    </source>
</evidence>
<feature type="compositionally biased region" description="Basic and acidic residues" evidence="2">
    <location>
        <begin position="330"/>
        <end position="352"/>
    </location>
</feature>
<dbReference type="AlphaFoldDB" id="A0A7H8QN85"/>
<evidence type="ECO:0000313" key="3">
    <source>
        <dbReference type="EMBL" id="QKX55312.1"/>
    </source>
</evidence>
<dbReference type="GeneID" id="55989913"/>